<name>U2EA11_9GAMM</name>
<dbReference type="EMBL" id="AFNV02000003">
    <property type="protein sequence ID" value="ERJ20506.1"/>
    <property type="molecule type" value="Genomic_DNA"/>
</dbReference>
<gene>
    <name evidence="4" type="ORF">SSPSH_000616</name>
</gene>
<dbReference type="GO" id="GO:0004035">
    <property type="term" value="F:alkaline phosphatase activity"/>
    <property type="evidence" value="ECO:0007669"/>
    <property type="project" value="UniProtKB-EC"/>
</dbReference>
<proteinExistence type="predicted"/>
<reference evidence="4 5" key="1">
    <citation type="journal article" date="2011" name="J. Bacteriol.">
        <title>Genome sequence of Salinisphaera shabanensis, a gammaproteobacterium from the harsh, variable environment of the brine-seawater interface of the Shaban Deep in the Red Sea.</title>
        <authorList>
            <person name="Antunes A."/>
            <person name="Alam I."/>
            <person name="Bajic V.B."/>
            <person name="Stingl U."/>
        </authorList>
    </citation>
    <scope>NUCLEOTIDE SEQUENCE [LARGE SCALE GENOMIC DNA]</scope>
    <source>
        <strain evidence="4 5">E1L3A</strain>
    </source>
</reference>
<protein>
    <submittedName>
        <fullName evidence="4">Alkaline phosphatase D protein</fullName>
        <ecNumber evidence="4">3.1.3.1</ecNumber>
    </submittedName>
</protein>
<feature type="region of interest" description="Disordered" evidence="1">
    <location>
        <begin position="570"/>
        <end position="614"/>
    </location>
</feature>
<dbReference type="eggNOG" id="COG3540">
    <property type="taxonomic scope" value="Bacteria"/>
</dbReference>
<dbReference type="AlphaFoldDB" id="U2EA11"/>
<dbReference type="Gene3D" id="3.60.21.70">
    <property type="entry name" value="PhoD-like phosphatase"/>
    <property type="match status" value="1"/>
</dbReference>
<dbReference type="PANTHER" id="PTHR43606:SF7">
    <property type="entry name" value="PHOSPHATASE, PUTATIVE (AFU_ORTHOLOGUE AFUA_6G08710)-RELATED"/>
    <property type="match status" value="1"/>
</dbReference>
<evidence type="ECO:0000313" key="5">
    <source>
        <dbReference type="Proteomes" id="UP000006242"/>
    </source>
</evidence>
<dbReference type="PROSITE" id="PS51318">
    <property type="entry name" value="TAT"/>
    <property type="match status" value="1"/>
</dbReference>
<dbReference type="CDD" id="cd07389">
    <property type="entry name" value="MPP_PhoD"/>
    <property type="match status" value="1"/>
</dbReference>
<dbReference type="SUPFAM" id="SSF56300">
    <property type="entry name" value="Metallo-dependent phosphatases"/>
    <property type="match status" value="1"/>
</dbReference>
<organism evidence="4 5">
    <name type="scientific">Salinisphaera shabanensis E1L3A</name>
    <dbReference type="NCBI Taxonomy" id="1033802"/>
    <lineage>
        <taxon>Bacteria</taxon>
        <taxon>Pseudomonadati</taxon>
        <taxon>Pseudomonadota</taxon>
        <taxon>Gammaproteobacteria</taxon>
        <taxon>Salinisphaerales</taxon>
        <taxon>Salinisphaeraceae</taxon>
        <taxon>Salinisphaera</taxon>
    </lineage>
</organism>
<feature type="domain" description="Phospholipase D N-terminal" evidence="3">
    <location>
        <begin position="77"/>
        <end position="168"/>
    </location>
</feature>
<dbReference type="InterPro" id="IPR038607">
    <property type="entry name" value="PhoD-like_sf"/>
</dbReference>
<sequence length="614" mass="68372">MSPPRDPVRHSASRRGFLRRAGLAGSSLAITPWLAACDDEDRVDLRSGRDNGDGTSDGGTANPGLPAISTARVRFEHGVASGDPLPEAVVLWTRITPQNKTDDLPIGGRYTVARDREFSDIVFEDDFLTDASRDYTVKIDRTGLLPGTTYFYRFVANGMASPVGRTRTAPMGPVDRVRIAFTSCSQYADGYFNVYAAIARRDDLDFVMHLGDYIYEYGDAQYGDDAVPGRSPEPPVEIVTLADYRTRHAHYKTDPDLQAVHAAHPMIVVWDDHESTNDSWKNGADNHQPDTEGAWSARKANSIKAYYEWLPIRAVEPDRPERIYRRFAWGQLVDLIMLDTRLVGRDQQASNPLDSSTIYDERRTLLGFEQEAWLTTELTRSVAQWKLLGQQIMFMPLRLGLPNLIDLELLPVLDDKLSLLTDGGIAVNVDQWDGYPAARRRVIDQIRIQGLDNVVVLSGDIHTSWAQDVSEDPNNPLVYNAITGEGSRAVEFVSPSVTSSGLPELQPIRNTLRGLNPHMKYVDLAHHGYVLLDITAERLQGEFWYVNTILERDASERFATSFVTASGENRLREQRTASTGETATAGLAQSIGSAPARNRRRDTDLDVIEPSPVS</sequence>
<comment type="caution">
    <text evidence="4">The sequence shown here is derived from an EMBL/GenBank/DDBJ whole genome shotgun (WGS) entry which is preliminary data.</text>
</comment>
<dbReference type="Gene3D" id="2.60.40.380">
    <property type="entry name" value="Purple acid phosphatase-like, N-terminal"/>
    <property type="match status" value="1"/>
</dbReference>
<dbReference type="Pfam" id="PF09423">
    <property type="entry name" value="PhoD"/>
    <property type="match status" value="1"/>
</dbReference>
<evidence type="ECO:0000313" key="4">
    <source>
        <dbReference type="EMBL" id="ERJ20506.1"/>
    </source>
</evidence>
<dbReference type="Proteomes" id="UP000006242">
    <property type="component" value="Unassembled WGS sequence"/>
</dbReference>
<keyword evidence="5" id="KW-1185">Reference proteome</keyword>
<dbReference type="RefSeq" id="WP_006914094.1">
    <property type="nucleotide sequence ID" value="NZ_AFNV02000003.1"/>
</dbReference>
<evidence type="ECO:0000259" key="3">
    <source>
        <dbReference type="Pfam" id="PF16655"/>
    </source>
</evidence>
<feature type="region of interest" description="Disordered" evidence="1">
    <location>
        <begin position="45"/>
        <end position="66"/>
    </location>
</feature>
<feature type="domain" description="PhoD-like phosphatase metallophosphatase" evidence="2">
    <location>
        <begin position="180"/>
        <end position="543"/>
    </location>
</feature>
<dbReference type="InterPro" id="IPR006311">
    <property type="entry name" value="TAT_signal"/>
</dbReference>
<dbReference type="PANTHER" id="PTHR43606">
    <property type="entry name" value="PHOSPHATASE, PUTATIVE (AFU_ORTHOLOGUE AFUA_6G08710)-RELATED"/>
    <property type="match status" value="1"/>
</dbReference>
<dbReference type="InterPro" id="IPR018946">
    <property type="entry name" value="PhoD-like_MPP"/>
</dbReference>
<evidence type="ECO:0000256" key="1">
    <source>
        <dbReference type="SAM" id="MobiDB-lite"/>
    </source>
</evidence>
<dbReference type="EC" id="3.1.3.1" evidence="4"/>
<dbReference type="InterPro" id="IPR029052">
    <property type="entry name" value="Metallo-depent_PP-like"/>
</dbReference>
<reference evidence="4 5" key="2">
    <citation type="journal article" date="2013" name="PLoS ONE">
        <title>INDIGO - INtegrated Data Warehouse of MIcrobial GenOmes with Examples from the Red Sea Extremophiles.</title>
        <authorList>
            <person name="Alam I."/>
            <person name="Antunes A."/>
            <person name="Kamau A.A."/>
            <person name="Ba Alawi W."/>
            <person name="Kalkatawi M."/>
            <person name="Stingl U."/>
            <person name="Bajic V.B."/>
        </authorList>
    </citation>
    <scope>NUCLEOTIDE SEQUENCE [LARGE SCALE GENOMIC DNA]</scope>
    <source>
        <strain evidence="4 5">E1L3A</strain>
    </source>
</reference>
<dbReference type="InterPro" id="IPR052900">
    <property type="entry name" value="Phospholipid_Metab_Enz"/>
</dbReference>
<dbReference type="Pfam" id="PF16655">
    <property type="entry name" value="PhoD_N"/>
    <property type="match status" value="1"/>
</dbReference>
<accession>U2EA11</accession>
<keyword evidence="4" id="KW-0378">Hydrolase</keyword>
<dbReference type="OrthoDB" id="327733at2"/>
<dbReference type="STRING" id="1033802.SSPSH_000616"/>
<dbReference type="InterPro" id="IPR032093">
    <property type="entry name" value="PhoD_N"/>
</dbReference>
<evidence type="ECO:0000259" key="2">
    <source>
        <dbReference type="Pfam" id="PF09423"/>
    </source>
</evidence>